<evidence type="ECO:0000256" key="4">
    <source>
        <dbReference type="ARBA" id="ARBA00022679"/>
    </source>
</evidence>
<dbReference type="Proteomes" id="UP000598174">
    <property type="component" value="Unassembled WGS sequence"/>
</dbReference>
<evidence type="ECO:0000259" key="10">
    <source>
        <dbReference type="Pfam" id="PF07730"/>
    </source>
</evidence>
<organism evidence="11 12">
    <name type="scientific">Paractinoplanes ferrugineus</name>
    <dbReference type="NCBI Taxonomy" id="113564"/>
    <lineage>
        <taxon>Bacteria</taxon>
        <taxon>Bacillati</taxon>
        <taxon>Actinomycetota</taxon>
        <taxon>Actinomycetes</taxon>
        <taxon>Micromonosporales</taxon>
        <taxon>Micromonosporaceae</taxon>
        <taxon>Paractinoplanes</taxon>
    </lineage>
</organism>
<evidence type="ECO:0000256" key="7">
    <source>
        <dbReference type="ARBA" id="ARBA00022840"/>
    </source>
</evidence>
<reference evidence="11" key="1">
    <citation type="submission" date="2021-01" db="EMBL/GenBank/DDBJ databases">
        <title>Whole genome shotgun sequence of Actinoplanes ferrugineus NBRC 15555.</title>
        <authorList>
            <person name="Komaki H."/>
            <person name="Tamura T."/>
        </authorList>
    </citation>
    <scope>NUCLEOTIDE SEQUENCE</scope>
    <source>
        <strain evidence="11">NBRC 15555</strain>
    </source>
</reference>
<accession>A0A919J686</accession>
<evidence type="ECO:0000256" key="5">
    <source>
        <dbReference type="ARBA" id="ARBA00022741"/>
    </source>
</evidence>
<keyword evidence="7" id="KW-0067">ATP-binding</keyword>
<dbReference type="GO" id="GO:0005524">
    <property type="term" value="F:ATP binding"/>
    <property type="evidence" value="ECO:0007669"/>
    <property type="project" value="UniProtKB-KW"/>
</dbReference>
<evidence type="ECO:0000313" key="12">
    <source>
        <dbReference type="Proteomes" id="UP000598174"/>
    </source>
</evidence>
<dbReference type="Gene3D" id="1.20.5.1930">
    <property type="match status" value="1"/>
</dbReference>
<evidence type="ECO:0000256" key="1">
    <source>
        <dbReference type="ARBA" id="ARBA00000085"/>
    </source>
</evidence>
<dbReference type="RefSeq" id="WP_203820472.1">
    <property type="nucleotide sequence ID" value="NZ_BAAABP010000001.1"/>
</dbReference>
<dbReference type="InterPro" id="IPR036890">
    <property type="entry name" value="HATPase_C_sf"/>
</dbReference>
<feature type="transmembrane region" description="Helical" evidence="9">
    <location>
        <begin position="34"/>
        <end position="50"/>
    </location>
</feature>
<dbReference type="AlphaFoldDB" id="A0A919J686"/>
<dbReference type="InterPro" id="IPR050482">
    <property type="entry name" value="Sensor_HK_TwoCompSys"/>
</dbReference>
<sequence>MRQARAAGLPLLVVLINMAQIAYSTGGSLGKPAIAQVVIIVIGAAALMARHRYPRSVAVVTTLCGTALPIIAPHQVVVDVATVVALYTVAVTTDRRTTVILGAVAATLLTVSSMLWLPHHLLNIRNVLPLNYIAVAAAVGDAVRNQRTLLRQERRRTMEAEHTRESQSRLRVREERIRIARELHDVVAHHLTLVNAQAAVAHHLLRTDPERAYQALGDIKQTSRDALDELRATVGLLRDDDEPESRQPVPSFAELDTLLDSFRKAGLDLQLTRQGTPQPLTGSADLAAYRIVQEALTNASKHGPTAHAALDLTYTEQALHITVTNPATPGHRGPGTGHGMIGMRERAESAGGRFTTSSPTEEIFGVEVSLPLTTNNQPAA</sequence>
<keyword evidence="3" id="KW-0597">Phosphoprotein</keyword>
<evidence type="ECO:0000256" key="6">
    <source>
        <dbReference type="ARBA" id="ARBA00022777"/>
    </source>
</evidence>
<keyword evidence="12" id="KW-1185">Reference proteome</keyword>
<evidence type="ECO:0000256" key="2">
    <source>
        <dbReference type="ARBA" id="ARBA00012438"/>
    </source>
</evidence>
<dbReference type="GO" id="GO:0000155">
    <property type="term" value="F:phosphorelay sensor kinase activity"/>
    <property type="evidence" value="ECO:0007669"/>
    <property type="project" value="InterPro"/>
</dbReference>
<dbReference type="Gene3D" id="3.30.565.10">
    <property type="entry name" value="Histidine kinase-like ATPase, C-terminal domain"/>
    <property type="match status" value="1"/>
</dbReference>
<dbReference type="GO" id="GO:0046983">
    <property type="term" value="F:protein dimerization activity"/>
    <property type="evidence" value="ECO:0007669"/>
    <property type="project" value="InterPro"/>
</dbReference>
<keyword evidence="9" id="KW-0812">Transmembrane</keyword>
<keyword evidence="8" id="KW-0902">Two-component regulatory system</keyword>
<keyword evidence="6 11" id="KW-0418">Kinase</keyword>
<feature type="transmembrane region" description="Helical" evidence="9">
    <location>
        <begin position="57"/>
        <end position="77"/>
    </location>
</feature>
<dbReference type="GO" id="GO:0016020">
    <property type="term" value="C:membrane"/>
    <property type="evidence" value="ECO:0007669"/>
    <property type="project" value="InterPro"/>
</dbReference>
<evidence type="ECO:0000256" key="3">
    <source>
        <dbReference type="ARBA" id="ARBA00022553"/>
    </source>
</evidence>
<feature type="transmembrane region" description="Helical" evidence="9">
    <location>
        <begin position="97"/>
        <end position="117"/>
    </location>
</feature>
<keyword evidence="9" id="KW-1133">Transmembrane helix</keyword>
<name>A0A919J686_9ACTN</name>
<proteinExistence type="predicted"/>
<dbReference type="SUPFAM" id="SSF55874">
    <property type="entry name" value="ATPase domain of HSP90 chaperone/DNA topoisomerase II/histidine kinase"/>
    <property type="match status" value="1"/>
</dbReference>
<comment type="caution">
    <text evidence="11">The sequence shown here is derived from an EMBL/GenBank/DDBJ whole genome shotgun (WGS) entry which is preliminary data.</text>
</comment>
<keyword evidence="9" id="KW-0472">Membrane</keyword>
<keyword evidence="4" id="KW-0808">Transferase</keyword>
<dbReference type="CDD" id="cd16917">
    <property type="entry name" value="HATPase_UhpB-NarQ-NarX-like"/>
    <property type="match status" value="1"/>
</dbReference>
<dbReference type="EMBL" id="BOMM01000051">
    <property type="protein sequence ID" value="GIE14067.1"/>
    <property type="molecule type" value="Genomic_DNA"/>
</dbReference>
<dbReference type="EC" id="2.7.13.3" evidence="2"/>
<dbReference type="PANTHER" id="PTHR24421:SF10">
    <property type="entry name" value="NITRATE_NITRITE SENSOR PROTEIN NARQ"/>
    <property type="match status" value="1"/>
</dbReference>
<gene>
    <name evidence="11" type="ORF">Afe05nite_59070</name>
</gene>
<evidence type="ECO:0000256" key="8">
    <source>
        <dbReference type="ARBA" id="ARBA00023012"/>
    </source>
</evidence>
<evidence type="ECO:0000313" key="11">
    <source>
        <dbReference type="EMBL" id="GIE14067.1"/>
    </source>
</evidence>
<evidence type="ECO:0000256" key="9">
    <source>
        <dbReference type="SAM" id="Phobius"/>
    </source>
</evidence>
<comment type="catalytic activity">
    <reaction evidence="1">
        <text>ATP + protein L-histidine = ADP + protein N-phospho-L-histidine.</text>
        <dbReference type="EC" id="2.7.13.3"/>
    </reaction>
</comment>
<dbReference type="Pfam" id="PF07730">
    <property type="entry name" value="HisKA_3"/>
    <property type="match status" value="1"/>
</dbReference>
<dbReference type="InterPro" id="IPR011712">
    <property type="entry name" value="Sig_transdc_His_kin_sub3_dim/P"/>
</dbReference>
<keyword evidence="5" id="KW-0547">Nucleotide-binding</keyword>
<feature type="domain" description="Signal transduction histidine kinase subgroup 3 dimerisation and phosphoacceptor" evidence="10">
    <location>
        <begin position="175"/>
        <end position="241"/>
    </location>
</feature>
<protein>
    <recommendedName>
        <fullName evidence="2">histidine kinase</fullName>
        <ecNumber evidence="2">2.7.13.3</ecNumber>
    </recommendedName>
</protein>
<dbReference type="PANTHER" id="PTHR24421">
    <property type="entry name" value="NITRATE/NITRITE SENSOR PROTEIN NARX-RELATED"/>
    <property type="match status" value="1"/>
</dbReference>